<comment type="caution">
    <text evidence="17">The sequence shown here is derived from an EMBL/GenBank/DDBJ whole genome shotgun (WGS) entry which is preliminary data.</text>
</comment>
<evidence type="ECO:0000256" key="12">
    <source>
        <dbReference type="ARBA" id="ARBA00022982"/>
    </source>
</evidence>
<dbReference type="Pfam" id="PF01127">
    <property type="entry name" value="Sdh_cyt"/>
    <property type="match status" value="1"/>
</dbReference>
<keyword evidence="14" id="KW-0408">Iron</keyword>
<evidence type="ECO:0000256" key="15">
    <source>
        <dbReference type="ARBA" id="ARBA00023136"/>
    </source>
</evidence>
<evidence type="ECO:0000256" key="9">
    <source>
        <dbReference type="ARBA" id="ARBA00022617"/>
    </source>
</evidence>
<proteinExistence type="predicted"/>
<keyword evidence="8" id="KW-0816">Tricarboxylic acid cycle</keyword>
<sequence length="112" mass="12302">MASAATKHFIRQRFTAMVQVPLTVWLVISVITMIGATRVEMLEWVSTWWVAALLVTWFLSVPLHMSIGIGDIIDDYIHKKGSRSALSLLNSIYALAIGVVGVFAVIAIAFIA</sequence>
<dbReference type="AlphaFoldDB" id="A0A7Y3RKD8"/>
<keyword evidence="15 16" id="KW-0472">Membrane</keyword>
<evidence type="ECO:0000256" key="7">
    <source>
        <dbReference type="ARBA" id="ARBA00022448"/>
    </source>
</evidence>
<evidence type="ECO:0000256" key="6">
    <source>
        <dbReference type="ARBA" id="ARBA00019425"/>
    </source>
</evidence>
<dbReference type="Proteomes" id="UP000536835">
    <property type="component" value="Unassembled WGS sequence"/>
</dbReference>
<keyword evidence="18" id="KW-1185">Reference proteome</keyword>
<evidence type="ECO:0000256" key="14">
    <source>
        <dbReference type="ARBA" id="ARBA00023004"/>
    </source>
</evidence>
<protein>
    <recommendedName>
        <fullName evidence="6">Succinate dehydrogenase hydrophobic membrane anchor subunit</fullName>
    </recommendedName>
</protein>
<comment type="function">
    <text evidence="2">Membrane-anchoring subunit of succinate dehydrogenase (SDH).</text>
</comment>
<dbReference type="NCBIfam" id="TIGR02968">
    <property type="entry name" value="succ_dehyd_anc"/>
    <property type="match status" value="1"/>
</dbReference>
<dbReference type="GO" id="GO:0006099">
    <property type="term" value="P:tricarboxylic acid cycle"/>
    <property type="evidence" value="ECO:0007669"/>
    <property type="project" value="UniProtKB-UniPathway"/>
</dbReference>
<dbReference type="InterPro" id="IPR000701">
    <property type="entry name" value="SuccDH_FuR_B_TM-su"/>
</dbReference>
<keyword evidence="10 16" id="KW-0812">Transmembrane</keyword>
<dbReference type="InterPro" id="IPR034804">
    <property type="entry name" value="SQR/QFR_C/D"/>
</dbReference>
<feature type="transmembrane region" description="Helical" evidence="16">
    <location>
        <begin position="16"/>
        <end position="36"/>
    </location>
</feature>
<organism evidence="17 18">
    <name type="scientific">Parvularcula mediterranea</name>
    <dbReference type="NCBI Taxonomy" id="2732508"/>
    <lineage>
        <taxon>Bacteria</taxon>
        <taxon>Pseudomonadati</taxon>
        <taxon>Pseudomonadota</taxon>
        <taxon>Alphaproteobacteria</taxon>
        <taxon>Parvularculales</taxon>
        <taxon>Parvularculaceae</taxon>
        <taxon>Parvularcula</taxon>
    </lineage>
</organism>
<evidence type="ECO:0000313" key="17">
    <source>
        <dbReference type="EMBL" id="NNU15631.1"/>
    </source>
</evidence>
<keyword evidence="11" id="KW-0479">Metal-binding</keyword>
<evidence type="ECO:0000256" key="3">
    <source>
        <dbReference type="ARBA" id="ARBA00004141"/>
    </source>
</evidence>
<evidence type="ECO:0000256" key="10">
    <source>
        <dbReference type="ARBA" id="ARBA00022692"/>
    </source>
</evidence>
<dbReference type="RefSeq" id="WP_173197229.1">
    <property type="nucleotide sequence ID" value="NZ_JABFCX010000002.1"/>
</dbReference>
<accession>A0A7Y3RKD8</accession>
<evidence type="ECO:0000256" key="8">
    <source>
        <dbReference type="ARBA" id="ARBA00022532"/>
    </source>
</evidence>
<keyword evidence="7" id="KW-0813">Transport</keyword>
<dbReference type="UniPathway" id="UPA00223"/>
<evidence type="ECO:0000256" key="11">
    <source>
        <dbReference type="ARBA" id="ARBA00022723"/>
    </source>
</evidence>
<evidence type="ECO:0000256" key="13">
    <source>
        <dbReference type="ARBA" id="ARBA00022989"/>
    </source>
</evidence>
<comment type="pathway">
    <text evidence="4">Carbohydrate metabolism; tricarboxylic acid cycle.</text>
</comment>
<comment type="subunit">
    <text evidence="5">Part of an enzyme complex containing four subunits: a flavoprotein, an iron-sulfur protein, plus two membrane-anchoring proteins, SdhC and SdhD.</text>
</comment>
<dbReference type="GO" id="GO:0016020">
    <property type="term" value="C:membrane"/>
    <property type="evidence" value="ECO:0007669"/>
    <property type="project" value="UniProtKB-SubCell"/>
</dbReference>
<evidence type="ECO:0000256" key="4">
    <source>
        <dbReference type="ARBA" id="ARBA00005163"/>
    </source>
</evidence>
<keyword evidence="12" id="KW-0249">Electron transport</keyword>
<comment type="subcellular location">
    <subcellularLocation>
        <location evidence="3">Membrane</location>
        <topology evidence="3">Multi-pass membrane protein</topology>
    </subcellularLocation>
</comment>
<dbReference type="SUPFAM" id="SSF81343">
    <property type="entry name" value="Fumarate reductase respiratory complex transmembrane subunits"/>
    <property type="match status" value="1"/>
</dbReference>
<evidence type="ECO:0000256" key="16">
    <source>
        <dbReference type="SAM" id="Phobius"/>
    </source>
</evidence>
<dbReference type="EMBL" id="JABFCX010000002">
    <property type="protein sequence ID" value="NNU15631.1"/>
    <property type="molecule type" value="Genomic_DNA"/>
</dbReference>
<dbReference type="GO" id="GO:0020037">
    <property type="term" value="F:heme binding"/>
    <property type="evidence" value="ECO:0007669"/>
    <property type="project" value="InterPro"/>
</dbReference>
<dbReference type="InterPro" id="IPR014312">
    <property type="entry name" value="Succ_DH_anchor"/>
</dbReference>
<comment type="cofactor">
    <cofactor evidence="1">
        <name>heme</name>
        <dbReference type="ChEBI" id="CHEBI:30413"/>
    </cofactor>
</comment>
<keyword evidence="13 16" id="KW-1133">Transmembrane helix</keyword>
<evidence type="ECO:0000256" key="5">
    <source>
        <dbReference type="ARBA" id="ARBA00011558"/>
    </source>
</evidence>
<evidence type="ECO:0000256" key="2">
    <source>
        <dbReference type="ARBA" id="ARBA00004050"/>
    </source>
</evidence>
<name>A0A7Y3RKD8_9PROT</name>
<evidence type="ECO:0000313" key="18">
    <source>
        <dbReference type="Proteomes" id="UP000536835"/>
    </source>
</evidence>
<reference evidence="17 18" key="1">
    <citation type="submission" date="2020-05" db="EMBL/GenBank/DDBJ databases">
        <title>Parvularcula mediterraneae sp. nov., isolated from polypropylene straw from shallow seawater of the seashore of Laganas in Zakynthos island, Greece.</title>
        <authorList>
            <person name="Szabo I."/>
            <person name="Al-Omari J."/>
            <person name="Rado J."/>
            <person name="Szerdahelyi G.S."/>
        </authorList>
    </citation>
    <scope>NUCLEOTIDE SEQUENCE [LARGE SCALE GENOMIC DNA]</scope>
    <source>
        <strain evidence="17 18">ZS-1/3</strain>
    </source>
</reference>
<dbReference type="Gene3D" id="1.20.1300.10">
    <property type="entry name" value="Fumarate reductase/succinate dehydrogenase, transmembrane subunit"/>
    <property type="match status" value="1"/>
</dbReference>
<keyword evidence="9" id="KW-0349">Heme</keyword>
<evidence type="ECO:0000256" key="1">
    <source>
        <dbReference type="ARBA" id="ARBA00001971"/>
    </source>
</evidence>
<feature type="transmembrane region" description="Helical" evidence="16">
    <location>
        <begin position="48"/>
        <end position="73"/>
    </location>
</feature>
<feature type="transmembrane region" description="Helical" evidence="16">
    <location>
        <begin position="85"/>
        <end position="111"/>
    </location>
</feature>
<dbReference type="GO" id="GO:0046872">
    <property type="term" value="F:metal ion binding"/>
    <property type="evidence" value="ECO:0007669"/>
    <property type="project" value="UniProtKB-KW"/>
</dbReference>
<gene>
    <name evidence="17" type="primary">sdhD</name>
    <name evidence="17" type="ORF">HK107_04780</name>
</gene>